<feature type="signal peptide" evidence="2">
    <location>
        <begin position="1"/>
        <end position="23"/>
    </location>
</feature>
<protein>
    <submittedName>
        <fullName evidence="3">ABC polyamine transporter periplasmic substrate-binding protein</fullName>
    </submittedName>
</protein>
<name>A0A921TCU7_9RHOB</name>
<evidence type="ECO:0000256" key="2">
    <source>
        <dbReference type="SAM" id="SignalP"/>
    </source>
</evidence>
<dbReference type="EMBL" id="APKE01000001">
    <property type="protein sequence ID" value="KAF0677550.1"/>
    <property type="molecule type" value="Genomic_DNA"/>
</dbReference>
<dbReference type="PANTHER" id="PTHR30222">
    <property type="entry name" value="SPERMIDINE/PUTRESCINE-BINDING PERIPLASMIC PROTEIN"/>
    <property type="match status" value="1"/>
</dbReference>
<dbReference type="PANTHER" id="PTHR30222:SF17">
    <property type="entry name" value="SPERMIDINE_PUTRESCINE-BINDING PERIPLASMIC PROTEIN"/>
    <property type="match status" value="1"/>
</dbReference>
<evidence type="ECO:0000256" key="1">
    <source>
        <dbReference type="ARBA" id="ARBA00022729"/>
    </source>
</evidence>
<dbReference type="AlphaFoldDB" id="A0A921TCU7"/>
<gene>
    <name evidence="3" type="ORF">PMES_00055</name>
</gene>
<dbReference type="Gene3D" id="3.40.190.10">
    <property type="entry name" value="Periplasmic binding protein-like II"/>
    <property type="match status" value="2"/>
</dbReference>
<sequence>MMTRLPRFAAGALAGLIAVPATAQDDGLLVFDYSGFEAPAFHEAYTDTHGGSPDFAFFGDEEEAFQKIRSGFRVDVSHVCAGSVSKWVASGILEPWDTSRIPAFPDLDANLTGRDVGGAANAQEVYFLPTDFGSTAIAYDSAQVPAEDVASLDVFLDPAYAGRVTLPDNVDDAYALAYLATGTTDWTGASDAQFEAASQWLRDVHPNLRTYWTDPAELAQLLASGEVLVAWAWNETLPTMTDEGFTIGFERMPREGSSLWLCGYVNLKDGEGSEDKAYDFVNAMLDPSSTQSLLDAGYGHANAAAMSEIEAARLDAVGLGPIEGPVLAQLPMDSALRQKQSEIFEKIKAGF</sequence>
<accession>A0A921TCU7</accession>
<comment type="caution">
    <text evidence="3">The sequence shown here is derived from an EMBL/GenBank/DDBJ whole genome shotgun (WGS) entry which is preliminary data.</text>
</comment>
<organism evidence="3 4">
    <name type="scientific">Profundibacterium mesophilum KAUST100406-0324</name>
    <dbReference type="NCBI Taxonomy" id="1037889"/>
    <lineage>
        <taxon>Bacteria</taxon>
        <taxon>Pseudomonadati</taxon>
        <taxon>Pseudomonadota</taxon>
        <taxon>Alphaproteobacteria</taxon>
        <taxon>Rhodobacterales</taxon>
        <taxon>Roseobacteraceae</taxon>
        <taxon>Profundibacterium</taxon>
    </lineage>
</organism>
<feature type="chain" id="PRO_5037295671" evidence="2">
    <location>
        <begin position="24"/>
        <end position="351"/>
    </location>
</feature>
<evidence type="ECO:0000313" key="4">
    <source>
        <dbReference type="Proteomes" id="UP000698242"/>
    </source>
</evidence>
<dbReference type="InterPro" id="IPR006059">
    <property type="entry name" value="SBP"/>
</dbReference>
<keyword evidence="1 2" id="KW-0732">Signal</keyword>
<evidence type="ECO:0000313" key="3">
    <source>
        <dbReference type="EMBL" id="KAF0677550.1"/>
    </source>
</evidence>
<proteinExistence type="predicted"/>
<dbReference type="SUPFAM" id="SSF53850">
    <property type="entry name" value="Periplasmic binding protein-like II"/>
    <property type="match status" value="1"/>
</dbReference>
<dbReference type="Proteomes" id="UP000698242">
    <property type="component" value="Unassembled WGS sequence"/>
</dbReference>
<reference evidence="3" key="1">
    <citation type="submission" date="2013-03" db="EMBL/GenBank/DDBJ databases">
        <title>Genome Sequence of the Profundibacterium mesophilum strain KAUST100406-0324T from Red Sea, a novel genus in the family Rhodobacteraceae.</title>
        <authorList>
            <person name="Essack M."/>
            <person name="Alam I."/>
            <person name="Lafi F."/>
            <person name="Alawi W."/>
            <person name="Kamanu F."/>
            <person name="Al-Suwailem A."/>
            <person name="Lee O.O."/>
            <person name="Xu Y."/>
            <person name="Bajic V."/>
            <person name="Qian P.-Y."/>
            <person name="Archer J."/>
        </authorList>
    </citation>
    <scope>NUCLEOTIDE SEQUENCE</scope>
    <source>
        <strain evidence="3">KAUST100406-0324</strain>
    </source>
</reference>
<keyword evidence="4" id="KW-1185">Reference proteome</keyword>
<dbReference type="Pfam" id="PF13416">
    <property type="entry name" value="SBP_bac_8"/>
    <property type="match status" value="1"/>
</dbReference>